<proteinExistence type="predicted"/>
<evidence type="ECO:0000313" key="2">
    <source>
        <dbReference type="Proteomes" id="UP000036850"/>
    </source>
</evidence>
<name>A0A0L0ERG1_9GAMM</name>
<protein>
    <submittedName>
        <fullName evidence="1">Uncharacterized protein</fullName>
    </submittedName>
</protein>
<sequence>MSGVMAIQSLYDMPQYKHSLGVSFINARAGSQGTFDDDKGSWLVSVRRGYLDLVLDAVEDE</sequence>
<accession>A0A0L0ERG1</accession>
<dbReference type="AlphaFoldDB" id="A0A0L0ERG1"/>
<dbReference type="EMBL" id="LFZX01000145">
    <property type="protein sequence ID" value="KNC66488.1"/>
    <property type="molecule type" value="Genomic_DNA"/>
</dbReference>
<dbReference type="Proteomes" id="UP000036850">
    <property type="component" value="Unassembled WGS sequence"/>
</dbReference>
<feature type="non-terminal residue" evidence="1">
    <location>
        <position position="61"/>
    </location>
</feature>
<comment type="caution">
    <text evidence="1">The sequence shown here is derived from an EMBL/GenBank/DDBJ whole genome shotgun (WGS) entry which is preliminary data.</text>
</comment>
<reference evidence="2" key="1">
    <citation type="submission" date="2015-07" db="EMBL/GenBank/DDBJ databases">
        <title>Draft genome sequence of a Pseudoalteromonas rubra strain, OCN096, isolated from Kaneohe Bay, Oahu, Hawaii.</title>
        <authorList>
            <person name="Beurmann S."/>
            <person name="Ushijima B."/>
            <person name="Belcaid M."/>
            <person name="Callahan S.M."/>
            <person name="Aeby G.S."/>
        </authorList>
    </citation>
    <scope>NUCLEOTIDE SEQUENCE [LARGE SCALE GENOMIC DNA]</scope>
    <source>
        <strain evidence="2">OCN096</strain>
    </source>
</reference>
<organism evidence="1 2">
    <name type="scientific">Pseudoalteromonas rubra</name>
    <dbReference type="NCBI Taxonomy" id="43658"/>
    <lineage>
        <taxon>Bacteria</taxon>
        <taxon>Pseudomonadati</taxon>
        <taxon>Pseudomonadota</taxon>
        <taxon>Gammaproteobacteria</taxon>
        <taxon>Alteromonadales</taxon>
        <taxon>Pseudoalteromonadaceae</taxon>
        <taxon>Pseudoalteromonas</taxon>
    </lineage>
</organism>
<gene>
    <name evidence="1" type="ORF">AC626_16710</name>
</gene>
<evidence type="ECO:0000313" key="1">
    <source>
        <dbReference type="EMBL" id="KNC66488.1"/>
    </source>
</evidence>